<comment type="similarity">
    <text evidence="1">Belongs to the sulfotransferase 1 family.</text>
</comment>
<dbReference type="Proteomes" id="UP001642483">
    <property type="component" value="Unassembled WGS sequence"/>
</dbReference>
<evidence type="ECO:0000313" key="5">
    <source>
        <dbReference type="Proteomes" id="UP001642483"/>
    </source>
</evidence>
<keyword evidence="5" id="KW-1185">Reference proteome</keyword>
<dbReference type="InterPro" id="IPR027417">
    <property type="entry name" value="P-loop_NTPase"/>
</dbReference>
<dbReference type="Pfam" id="PF00685">
    <property type="entry name" value="Sulfotransfer_1"/>
    <property type="match status" value="1"/>
</dbReference>
<evidence type="ECO:0000259" key="3">
    <source>
        <dbReference type="Pfam" id="PF00685"/>
    </source>
</evidence>
<gene>
    <name evidence="4" type="ORF">CVLEPA_LOCUS11299</name>
</gene>
<dbReference type="Gene3D" id="3.40.50.300">
    <property type="entry name" value="P-loop containing nucleotide triphosphate hydrolases"/>
    <property type="match status" value="1"/>
</dbReference>
<dbReference type="EMBL" id="CAWYQH010000079">
    <property type="protein sequence ID" value="CAK8681060.1"/>
    <property type="molecule type" value="Genomic_DNA"/>
</dbReference>
<organism evidence="4 5">
    <name type="scientific">Clavelina lepadiformis</name>
    <name type="common">Light-bulb sea squirt</name>
    <name type="synonym">Ascidia lepadiformis</name>
    <dbReference type="NCBI Taxonomy" id="159417"/>
    <lineage>
        <taxon>Eukaryota</taxon>
        <taxon>Metazoa</taxon>
        <taxon>Chordata</taxon>
        <taxon>Tunicata</taxon>
        <taxon>Ascidiacea</taxon>
        <taxon>Aplousobranchia</taxon>
        <taxon>Clavelinidae</taxon>
        <taxon>Clavelina</taxon>
    </lineage>
</organism>
<feature type="domain" description="Sulfotransferase" evidence="3">
    <location>
        <begin position="89"/>
        <end position="132"/>
    </location>
</feature>
<feature type="region of interest" description="Disordered" evidence="2">
    <location>
        <begin position="135"/>
        <end position="156"/>
    </location>
</feature>
<reference evidence="4 5" key="1">
    <citation type="submission" date="2024-02" db="EMBL/GenBank/DDBJ databases">
        <authorList>
            <person name="Daric V."/>
            <person name="Darras S."/>
        </authorList>
    </citation>
    <scope>NUCLEOTIDE SEQUENCE [LARGE SCALE GENOMIC DNA]</scope>
</reference>
<proteinExistence type="inferred from homology"/>
<comment type="caution">
    <text evidence="4">The sequence shown here is derived from an EMBL/GenBank/DDBJ whole genome shotgun (WGS) entry which is preliminary data.</text>
</comment>
<evidence type="ECO:0000313" key="4">
    <source>
        <dbReference type="EMBL" id="CAK8681060.1"/>
    </source>
</evidence>
<evidence type="ECO:0000256" key="1">
    <source>
        <dbReference type="RuleBase" id="RU361155"/>
    </source>
</evidence>
<protein>
    <recommendedName>
        <fullName evidence="1">Sulfotransferase</fullName>
        <ecNumber evidence="1">2.8.2.-</ecNumber>
    </recommendedName>
</protein>
<dbReference type="InterPro" id="IPR000863">
    <property type="entry name" value="Sulfotransferase_dom"/>
</dbReference>
<evidence type="ECO:0000256" key="2">
    <source>
        <dbReference type="SAM" id="MobiDB-lite"/>
    </source>
</evidence>
<name>A0ABP0FRB4_CLALP</name>
<dbReference type="EC" id="2.8.2.-" evidence="1"/>
<keyword evidence="1" id="KW-0808">Transferase</keyword>
<dbReference type="SUPFAM" id="SSF52540">
    <property type="entry name" value="P-loop containing nucleoside triphosphate hydrolases"/>
    <property type="match status" value="1"/>
</dbReference>
<accession>A0ABP0FRB4</accession>
<sequence length="156" mass="17917">MKAPDTKQQKPSMATDKQVLVEKFTKMQNDLLYEFISKDQQLDVTKLIQKRIQQLLNPKITECKGYRIMPPFSAEIVEWQYDNWNPTGNDVLVAAFPKTGTTWTTQIVKNVIYRDDEKMMELTKTVTSHHSYLDMGTQEEDSENSSSGSSHQHGAT</sequence>